<dbReference type="PANTHER" id="PTHR10343:SF84">
    <property type="entry name" value="5'-AMP-ACTIVATED PROTEIN KINASE SUBUNIT BETA-1"/>
    <property type="match status" value="1"/>
</dbReference>
<dbReference type="Pfam" id="PF16561">
    <property type="entry name" value="AMPK1_CBM"/>
    <property type="match status" value="1"/>
</dbReference>
<sequence length="228" mass="25047">MASVKGLSAVDRNRLAENVPSPYQDGVIQGKRLVEAHDFGLFQVPFPNPQNTSSVEICGSWDEWAEKLPLRRNKGLNGWHCTLKLHPGKYKAKFCVNGEHWVVTNMLPIVSDGGGNNNNIITIESTADVDTASAGIGTDIPSHSTKSPVISPQSSDENPPPIYKMYFCERERAGQEFIRGELQDQIRQEAAKSRQESGRVSNQEDQHKQTPESAPSPKGMCAGSCVLM</sequence>
<dbReference type="CDD" id="cd02859">
    <property type="entry name" value="E_set_AMPKbeta_like_N"/>
    <property type="match status" value="1"/>
</dbReference>
<evidence type="ECO:0000256" key="1">
    <source>
        <dbReference type="ARBA" id="ARBA00010926"/>
    </source>
</evidence>
<dbReference type="GO" id="GO:0016301">
    <property type="term" value="F:kinase activity"/>
    <property type="evidence" value="ECO:0007669"/>
    <property type="project" value="UniProtKB-KW"/>
</dbReference>
<dbReference type="PANTHER" id="PTHR10343">
    <property type="entry name" value="5'-AMP-ACTIVATED PROTEIN KINASE , BETA SUBUNIT"/>
    <property type="match status" value="1"/>
</dbReference>
<proteinExistence type="inferred from homology"/>
<dbReference type="InterPro" id="IPR013783">
    <property type="entry name" value="Ig-like_fold"/>
</dbReference>
<evidence type="ECO:0000313" key="4">
    <source>
        <dbReference type="EMBL" id="KAK2947220.1"/>
    </source>
</evidence>
<organism evidence="4 5">
    <name type="scientific">Blattamonas nauphoetae</name>
    <dbReference type="NCBI Taxonomy" id="2049346"/>
    <lineage>
        <taxon>Eukaryota</taxon>
        <taxon>Metamonada</taxon>
        <taxon>Preaxostyla</taxon>
        <taxon>Oxymonadida</taxon>
        <taxon>Blattamonas</taxon>
    </lineage>
</organism>
<accession>A0ABQ9X692</accession>
<feature type="region of interest" description="Disordered" evidence="2">
    <location>
        <begin position="183"/>
        <end position="228"/>
    </location>
</feature>
<dbReference type="EMBL" id="JARBJD010000207">
    <property type="protein sequence ID" value="KAK2947220.1"/>
    <property type="molecule type" value="Genomic_DNA"/>
</dbReference>
<keyword evidence="4" id="KW-0418">Kinase</keyword>
<dbReference type="InterPro" id="IPR050827">
    <property type="entry name" value="CRP1_MDG1_kinase"/>
</dbReference>
<dbReference type="SUPFAM" id="SSF81296">
    <property type="entry name" value="E set domains"/>
    <property type="match status" value="1"/>
</dbReference>
<evidence type="ECO:0000256" key="2">
    <source>
        <dbReference type="SAM" id="MobiDB-lite"/>
    </source>
</evidence>
<dbReference type="Proteomes" id="UP001281761">
    <property type="component" value="Unassembled WGS sequence"/>
</dbReference>
<dbReference type="InterPro" id="IPR032640">
    <property type="entry name" value="AMPK1_CBM"/>
</dbReference>
<feature type="domain" description="AMP-activated protein kinase glycogen-binding" evidence="3">
    <location>
        <begin position="50"/>
        <end position="126"/>
    </location>
</feature>
<protein>
    <submittedName>
        <fullName evidence="4">Glycogen recognition site of AMP-activated protein kinase</fullName>
    </submittedName>
</protein>
<evidence type="ECO:0000313" key="5">
    <source>
        <dbReference type="Proteomes" id="UP001281761"/>
    </source>
</evidence>
<feature type="compositionally biased region" description="Polar residues" evidence="2">
    <location>
        <begin position="141"/>
        <end position="157"/>
    </location>
</feature>
<dbReference type="Gene3D" id="2.60.40.10">
    <property type="entry name" value="Immunoglobulins"/>
    <property type="match status" value="1"/>
</dbReference>
<evidence type="ECO:0000259" key="3">
    <source>
        <dbReference type="Pfam" id="PF16561"/>
    </source>
</evidence>
<keyword evidence="5" id="KW-1185">Reference proteome</keyword>
<reference evidence="4 5" key="1">
    <citation type="journal article" date="2022" name="bioRxiv">
        <title>Genomics of Preaxostyla Flagellates Illuminates Evolutionary Transitions and the Path Towards Mitochondrial Loss.</title>
        <authorList>
            <person name="Novak L.V.F."/>
            <person name="Treitli S.C."/>
            <person name="Pyrih J."/>
            <person name="Halakuc P."/>
            <person name="Pipaliya S.V."/>
            <person name="Vacek V."/>
            <person name="Brzon O."/>
            <person name="Soukal P."/>
            <person name="Eme L."/>
            <person name="Dacks J.B."/>
            <person name="Karnkowska A."/>
            <person name="Elias M."/>
            <person name="Hampl V."/>
        </authorList>
    </citation>
    <scope>NUCLEOTIDE SEQUENCE [LARGE SCALE GENOMIC DNA]</scope>
    <source>
        <strain evidence="4">NAU3</strain>
        <tissue evidence="4">Gut</tissue>
    </source>
</reference>
<feature type="region of interest" description="Disordered" evidence="2">
    <location>
        <begin position="133"/>
        <end position="161"/>
    </location>
</feature>
<dbReference type="InterPro" id="IPR014756">
    <property type="entry name" value="Ig_E-set"/>
</dbReference>
<comment type="similarity">
    <text evidence="1">Belongs to the 5'-AMP-activated protein kinase beta subunit family.</text>
</comment>
<keyword evidence="4" id="KW-0808">Transferase</keyword>
<name>A0ABQ9X692_9EUKA</name>
<feature type="compositionally biased region" description="Basic and acidic residues" evidence="2">
    <location>
        <begin position="183"/>
        <end position="210"/>
    </location>
</feature>
<comment type="caution">
    <text evidence="4">The sequence shown here is derived from an EMBL/GenBank/DDBJ whole genome shotgun (WGS) entry which is preliminary data.</text>
</comment>
<gene>
    <name evidence="4" type="ORF">BLNAU_17854</name>
</gene>